<feature type="region of interest" description="Disordered" evidence="1">
    <location>
        <begin position="48"/>
        <end position="107"/>
    </location>
</feature>
<dbReference type="EMBL" id="BAABJQ010000006">
    <property type="protein sequence ID" value="GAA5184490.1"/>
    <property type="molecule type" value="Genomic_DNA"/>
</dbReference>
<evidence type="ECO:0000313" key="2">
    <source>
        <dbReference type="EMBL" id="GAA5184490.1"/>
    </source>
</evidence>
<organism evidence="2 3">
    <name type="scientific">Rugosimonospora acidiphila</name>
    <dbReference type="NCBI Taxonomy" id="556531"/>
    <lineage>
        <taxon>Bacteria</taxon>
        <taxon>Bacillati</taxon>
        <taxon>Actinomycetota</taxon>
        <taxon>Actinomycetes</taxon>
        <taxon>Micromonosporales</taxon>
        <taxon>Micromonosporaceae</taxon>
        <taxon>Rugosimonospora</taxon>
    </lineage>
</organism>
<comment type="caution">
    <text evidence="2">The sequence shown here is derived from an EMBL/GenBank/DDBJ whole genome shotgun (WGS) entry which is preliminary data.</text>
</comment>
<feature type="compositionally biased region" description="Low complexity" evidence="1">
    <location>
        <begin position="49"/>
        <end position="65"/>
    </location>
</feature>
<protein>
    <submittedName>
        <fullName evidence="2">Uncharacterized protein</fullName>
    </submittedName>
</protein>
<evidence type="ECO:0000256" key="1">
    <source>
        <dbReference type="SAM" id="MobiDB-lite"/>
    </source>
</evidence>
<accession>A0ABP9RQD3</accession>
<reference evidence="3" key="1">
    <citation type="journal article" date="2019" name="Int. J. Syst. Evol. Microbiol.">
        <title>The Global Catalogue of Microorganisms (GCM) 10K type strain sequencing project: providing services to taxonomists for standard genome sequencing and annotation.</title>
        <authorList>
            <consortium name="The Broad Institute Genomics Platform"/>
            <consortium name="The Broad Institute Genome Sequencing Center for Infectious Disease"/>
            <person name="Wu L."/>
            <person name="Ma J."/>
        </authorList>
    </citation>
    <scope>NUCLEOTIDE SEQUENCE [LARGE SCALE GENOMIC DNA]</scope>
    <source>
        <strain evidence="3">JCM 18304</strain>
    </source>
</reference>
<keyword evidence="3" id="KW-1185">Reference proteome</keyword>
<feature type="compositionally biased region" description="Basic residues" evidence="1">
    <location>
        <begin position="66"/>
        <end position="75"/>
    </location>
</feature>
<sequence>MPPSALTTTCWLGETLLALAFGETVSTIGLADGLAHTVSVPAPAAELQPATVAPAATPTAPVITPRRLKRRRPIPRRPIDPSFPAGRAASSRTEGAPAHPEGGARWRDRVRSATLLCTGNRRNPVSGGIRRIVGYMS</sequence>
<dbReference type="Proteomes" id="UP001501570">
    <property type="component" value="Unassembled WGS sequence"/>
</dbReference>
<proteinExistence type="predicted"/>
<name>A0ABP9RQD3_9ACTN</name>
<gene>
    <name evidence="2" type="ORF">GCM10023322_26100</name>
</gene>
<evidence type="ECO:0000313" key="3">
    <source>
        <dbReference type="Proteomes" id="UP001501570"/>
    </source>
</evidence>